<evidence type="ECO:0000256" key="1">
    <source>
        <dbReference type="SAM" id="SignalP"/>
    </source>
</evidence>
<feature type="chain" id="PRO_5011529632" description="Outer membrane lipoprotein-sorting protein" evidence="1">
    <location>
        <begin position="22"/>
        <end position="214"/>
    </location>
</feature>
<keyword evidence="3" id="KW-1185">Reference proteome</keyword>
<dbReference type="EMBL" id="FNHB01000006">
    <property type="protein sequence ID" value="SDM69231.1"/>
    <property type="molecule type" value="Genomic_DNA"/>
</dbReference>
<dbReference type="OrthoDB" id="1681975at2"/>
<organism evidence="2 3">
    <name type="scientific">Dendrosporobacter quercicolus</name>
    <dbReference type="NCBI Taxonomy" id="146817"/>
    <lineage>
        <taxon>Bacteria</taxon>
        <taxon>Bacillati</taxon>
        <taxon>Bacillota</taxon>
        <taxon>Negativicutes</taxon>
        <taxon>Selenomonadales</taxon>
        <taxon>Sporomusaceae</taxon>
        <taxon>Dendrosporobacter</taxon>
    </lineage>
</organism>
<evidence type="ECO:0000313" key="2">
    <source>
        <dbReference type="EMBL" id="SDM69231.1"/>
    </source>
</evidence>
<protein>
    <recommendedName>
        <fullName evidence="4">Outer membrane lipoprotein-sorting protein</fullName>
    </recommendedName>
</protein>
<sequence length="214" mass="24300">MKKIIAGTLAVLLLSSGAAFAGLDDDKESIAASYGDYRLVIDTDNQLWAAAEWETRGKERAKAASYMYSFAREGLRTQMEVRFANNGLVQAQRFTPDAAVKIKDFKLYYPEVYRLITSAKAEAFVSNEQVTSQFQERQSPLTMGVVVKEMPVGTKGSYYTLLAFNIQDEGRLVKDSRFIDENTEIREFTIERTYRTTVNDAFDSGEWEPLKNFF</sequence>
<evidence type="ECO:0008006" key="4">
    <source>
        <dbReference type="Google" id="ProtNLM"/>
    </source>
</evidence>
<feature type="signal peptide" evidence="1">
    <location>
        <begin position="1"/>
        <end position="21"/>
    </location>
</feature>
<evidence type="ECO:0000313" key="3">
    <source>
        <dbReference type="Proteomes" id="UP000214880"/>
    </source>
</evidence>
<dbReference type="Proteomes" id="UP000214880">
    <property type="component" value="Unassembled WGS sequence"/>
</dbReference>
<dbReference type="AlphaFoldDB" id="A0A1G9VAP7"/>
<name>A0A1G9VAP7_9FIRM</name>
<reference evidence="2 3" key="1">
    <citation type="submission" date="2016-10" db="EMBL/GenBank/DDBJ databases">
        <authorList>
            <person name="de Groot N.N."/>
        </authorList>
    </citation>
    <scope>NUCLEOTIDE SEQUENCE [LARGE SCALE GENOMIC DNA]</scope>
    <source>
        <strain evidence="2 3">DSM 1736</strain>
    </source>
</reference>
<accession>A0A1G9VAP7</accession>
<gene>
    <name evidence="2" type="ORF">SAMN04488502_106229</name>
</gene>
<proteinExistence type="predicted"/>
<dbReference type="RefSeq" id="WP_092073954.1">
    <property type="nucleotide sequence ID" value="NZ_FNHB01000006.1"/>
</dbReference>
<keyword evidence="1" id="KW-0732">Signal</keyword>